<dbReference type="SUPFAM" id="SSF51569">
    <property type="entry name" value="Aldolase"/>
    <property type="match status" value="1"/>
</dbReference>
<comment type="caution">
    <text evidence="12">Lacks conserved residue(s) required for the propagation of feature annotation.</text>
</comment>
<name>A0A7W5FLE4_9BACL</name>
<dbReference type="InterPro" id="IPR013785">
    <property type="entry name" value="Aldolase_TIM"/>
</dbReference>
<evidence type="ECO:0000256" key="8">
    <source>
        <dbReference type="ARBA" id="ARBA00023154"/>
    </source>
</evidence>
<dbReference type="InterPro" id="IPR005263">
    <property type="entry name" value="DapA"/>
</dbReference>
<feature type="active site" description="Proton donor/acceptor" evidence="12 14">
    <location>
        <position position="138"/>
    </location>
</feature>
<accession>A0A7W5FLE4</accession>
<dbReference type="PIRSF" id="PIRSF001365">
    <property type="entry name" value="DHDPS"/>
    <property type="match status" value="1"/>
</dbReference>
<evidence type="ECO:0000256" key="10">
    <source>
        <dbReference type="ARBA" id="ARBA00023270"/>
    </source>
</evidence>
<keyword evidence="17" id="KW-1185">Reference proteome</keyword>
<keyword evidence="8 12" id="KW-0457">Lysine biosynthesis</keyword>
<feature type="site" description="Part of a proton relay during catalysis" evidence="12">
    <location>
        <position position="113"/>
    </location>
</feature>
<feature type="binding site" evidence="12 15">
    <location>
        <position position="50"/>
    </location>
    <ligand>
        <name>pyruvate</name>
        <dbReference type="ChEBI" id="CHEBI:15361"/>
    </ligand>
</feature>
<dbReference type="AlphaFoldDB" id="A0A7W5FLE4"/>
<dbReference type="Gene3D" id="3.20.20.70">
    <property type="entry name" value="Aldolase class I"/>
    <property type="match status" value="1"/>
</dbReference>
<comment type="caution">
    <text evidence="12">Was originally thought to be a dihydrodipicolinate synthase (DHDPS), catalyzing the condensation of (S)-aspartate-beta-semialdehyde [(S)-ASA] and pyruvate to dihydrodipicolinate (DHDP). However, it was shown in E.coli that the product of the enzymatic reaction is not dihydrodipicolinate but in fact (4S)-4-hydroxy-2,3,4,5-tetrahydro-(2S)-dipicolinic acid (HTPA), and that the consecutive dehydration reaction leading to DHDP is not spontaneous but catalyzed by DapB.</text>
</comment>
<keyword evidence="6 12" id="KW-0028">Amino-acid biosynthesis</keyword>
<evidence type="ECO:0000256" key="2">
    <source>
        <dbReference type="ARBA" id="ARBA00005120"/>
    </source>
</evidence>
<gene>
    <name evidence="12" type="primary">dapA</name>
    <name evidence="16" type="ORF">FHS18_000964</name>
</gene>
<dbReference type="PANTHER" id="PTHR12128:SF66">
    <property type="entry name" value="4-HYDROXY-2-OXOGLUTARATE ALDOLASE, MITOCHONDRIAL"/>
    <property type="match status" value="1"/>
</dbReference>
<comment type="function">
    <text evidence="1 12">Catalyzes the condensation of (S)-aspartate-beta-semialdehyde [(S)-ASA] and pyruvate to 4-hydroxy-tetrahydrodipicolinate (HTPA).</text>
</comment>
<dbReference type="HAMAP" id="MF_00418">
    <property type="entry name" value="DapA"/>
    <property type="match status" value="1"/>
</dbReference>
<dbReference type="GO" id="GO:0019877">
    <property type="term" value="P:diaminopimelate biosynthetic process"/>
    <property type="evidence" value="ECO:0007669"/>
    <property type="project" value="UniProtKB-UniRule"/>
</dbReference>
<dbReference type="UniPathway" id="UPA00034">
    <property type="reaction ID" value="UER00017"/>
</dbReference>
<keyword evidence="10 12" id="KW-0704">Schiff base</keyword>
<dbReference type="PRINTS" id="PR00146">
    <property type="entry name" value="DHPICSNTHASE"/>
</dbReference>
<dbReference type="PROSITE" id="PS00665">
    <property type="entry name" value="DHDPS_1"/>
    <property type="match status" value="1"/>
</dbReference>
<dbReference type="NCBIfam" id="TIGR00674">
    <property type="entry name" value="dapA"/>
    <property type="match status" value="1"/>
</dbReference>
<feature type="site" description="Part of a proton relay during catalysis" evidence="12">
    <location>
        <position position="49"/>
    </location>
</feature>
<sequence length="294" mass="31477">MLHEQDLQGVYVPVVTPFLPNEELDPESYHRYISGLLNRDIQGIVVNGTTGEAPTVTWTEVSTLVQITRLCMMSRQLPLVVGTGTNNTAETVKRTEQAGMIGADAVLVVTPYYSLPSQAGIVEHFRRVAQVGVPVIAYEIPARTGVALSADTLLRILDLDGVIGLKDSSGGTSLCTALAEAQSKPILCGEDRLLLAMLQQGAHGGMLASANLQTNSFAQVCRLAASGAYEQAQELFHTLLPLIHKLFQESNPAPLKWLLARQGLIASDQVRPPMGSVSSSLEQELALLVSGLPV</sequence>
<evidence type="ECO:0000256" key="13">
    <source>
        <dbReference type="PIRNR" id="PIRNR001365"/>
    </source>
</evidence>
<keyword evidence="7 12" id="KW-0220">Diaminopimelate biosynthesis</keyword>
<feature type="binding site" evidence="15">
    <location>
        <position position="206"/>
    </location>
    <ligand>
        <name>pyruvate</name>
        <dbReference type="ChEBI" id="CHEBI:15361"/>
    </ligand>
</feature>
<evidence type="ECO:0000256" key="6">
    <source>
        <dbReference type="ARBA" id="ARBA00022605"/>
    </source>
</evidence>
<dbReference type="PANTHER" id="PTHR12128">
    <property type="entry name" value="DIHYDRODIPICOLINATE SYNTHASE"/>
    <property type="match status" value="1"/>
</dbReference>
<evidence type="ECO:0000256" key="3">
    <source>
        <dbReference type="ARBA" id="ARBA00007592"/>
    </source>
</evidence>
<dbReference type="Proteomes" id="UP000570361">
    <property type="component" value="Unassembled WGS sequence"/>
</dbReference>
<evidence type="ECO:0000256" key="1">
    <source>
        <dbReference type="ARBA" id="ARBA00003294"/>
    </source>
</evidence>
<proteinExistence type="inferred from homology"/>
<evidence type="ECO:0000256" key="4">
    <source>
        <dbReference type="ARBA" id="ARBA00012086"/>
    </source>
</evidence>
<dbReference type="GO" id="GO:0005737">
    <property type="term" value="C:cytoplasm"/>
    <property type="evidence" value="ECO:0007669"/>
    <property type="project" value="UniProtKB-SubCell"/>
</dbReference>
<dbReference type="RefSeq" id="WP_183597539.1">
    <property type="nucleotide sequence ID" value="NZ_JACHXK010000002.1"/>
</dbReference>
<comment type="subunit">
    <text evidence="12">Homotetramer; dimer of dimers.</text>
</comment>
<dbReference type="InterPro" id="IPR020624">
    <property type="entry name" value="Schiff_base-form_aldolases_CS"/>
</dbReference>
<comment type="pathway">
    <text evidence="2 12">Amino-acid biosynthesis; L-lysine biosynthesis via DAP pathway; (S)-tetrahydrodipicolinate from L-aspartate: step 3/4.</text>
</comment>
<evidence type="ECO:0000256" key="15">
    <source>
        <dbReference type="PIRSR" id="PIRSR001365-2"/>
    </source>
</evidence>
<keyword evidence="5 12" id="KW-0963">Cytoplasm</keyword>
<dbReference type="SMART" id="SM01130">
    <property type="entry name" value="DHDPS"/>
    <property type="match status" value="1"/>
</dbReference>
<comment type="similarity">
    <text evidence="3 12 13">Belongs to the DapA family.</text>
</comment>
<dbReference type="EC" id="4.3.3.7" evidence="4 12"/>
<dbReference type="Pfam" id="PF00701">
    <property type="entry name" value="DHDPS"/>
    <property type="match status" value="1"/>
</dbReference>
<dbReference type="GO" id="GO:0008840">
    <property type="term" value="F:4-hydroxy-tetrahydrodipicolinate synthase activity"/>
    <property type="evidence" value="ECO:0007669"/>
    <property type="project" value="UniProtKB-UniRule"/>
</dbReference>
<evidence type="ECO:0000256" key="9">
    <source>
        <dbReference type="ARBA" id="ARBA00023239"/>
    </source>
</evidence>
<reference evidence="16 17" key="1">
    <citation type="submission" date="2020-08" db="EMBL/GenBank/DDBJ databases">
        <title>Genomic Encyclopedia of Type Strains, Phase III (KMG-III): the genomes of soil and plant-associated and newly described type strains.</title>
        <authorList>
            <person name="Whitman W."/>
        </authorList>
    </citation>
    <scope>NUCLEOTIDE SEQUENCE [LARGE SCALE GENOMIC DNA]</scope>
    <source>
        <strain evidence="16 17">CECT 5862</strain>
    </source>
</reference>
<evidence type="ECO:0000256" key="14">
    <source>
        <dbReference type="PIRSR" id="PIRSR001365-1"/>
    </source>
</evidence>
<dbReference type="InterPro" id="IPR002220">
    <property type="entry name" value="DapA-like"/>
</dbReference>
<organism evidence="16 17">
    <name type="scientific">Paenibacillus phyllosphaerae</name>
    <dbReference type="NCBI Taxonomy" id="274593"/>
    <lineage>
        <taxon>Bacteria</taxon>
        <taxon>Bacillati</taxon>
        <taxon>Bacillota</taxon>
        <taxon>Bacilli</taxon>
        <taxon>Bacillales</taxon>
        <taxon>Paenibacillaceae</taxon>
        <taxon>Paenibacillus</taxon>
    </lineage>
</organism>
<protein>
    <recommendedName>
        <fullName evidence="4 12">4-hydroxy-tetrahydrodipicolinate synthase</fullName>
        <shortName evidence="12">HTPA synthase</shortName>
        <ecNumber evidence="4 12">4.3.3.7</ecNumber>
    </recommendedName>
</protein>
<dbReference type="EMBL" id="JACHXK010000002">
    <property type="protein sequence ID" value="MBB3108912.1"/>
    <property type="molecule type" value="Genomic_DNA"/>
</dbReference>
<feature type="active site" description="Schiff-base intermediate with substrate" evidence="12 14">
    <location>
        <position position="166"/>
    </location>
</feature>
<comment type="caution">
    <text evidence="16">The sequence shown here is derived from an EMBL/GenBank/DDBJ whole genome shotgun (WGS) entry which is preliminary data.</text>
</comment>
<dbReference type="GO" id="GO:0009089">
    <property type="term" value="P:lysine biosynthetic process via diaminopimelate"/>
    <property type="evidence" value="ECO:0007669"/>
    <property type="project" value="UniProtKB-UniRule"/>
</dbReference>
<evidence type="ECO:0000256" key="5">
    <source>
        <dbReference type="ARBA" id="ARBA00022490"/>
    </source>
</evidence>
<keyword evidence="9 12" id="KW-0456">Lyase</keyword>
<evidence type="ECO:0000256" key="7">
    <source>
        <dbReference type="ARBA" id="ARBA00022915"/>
    </source>
</evidence>
<evidence type="ECO:0000313" key="17">
    <source>
        <dbReference type="Proteomes" id="UP000570361"/>
    </source>
</evidence>
<evidence type="ECO:0000256" key="12">
    <source>
        <dbReference type="HAMAP-Rule" id="MF_00418"/>
    </source>
</evidence>
<comment type="catalytic activity">
    <reaction evidence="11 12">
        <text>L-aspartate 4-semialdehyde + pyruvate = (2S,4S)-4-hydroxy-2,3,4,5-tetrahydrodipicolinate + H2O + H(+)</text>
        <dbReference type="Rhea" id="RHEA:34171"/>
        <dbReference type="ChEBI" id="CHEBI:15361"/>
        <dbReference type="ChEBI" id="CHEBI:15377"/>
        <dbReference type="ChEBI" id="CHEBI:15378"/>
        <dbReference type="ChEBI" id="CHEBI:67139"/>
        <dbReference type="ChEBI" id="CHEBI:537519"/>
        <dbReference type="EC" id="4.3.3.7"/>
    </reaction>
</comment>
<evidence type="ECO:0000313" key="16">
    <source>
        <dbReference type="EMBL" id="MBB3108912.1"/>
    </source>
</evidence>
<evidence type="ECO:0000256" key="11">
    <source>
        <dbReference type="ARBA" id="ARBA00047836"/>
    </source>
</evidence>
<comment type="subcellular location">
    <subcellularLocation>
        <location evidence="12">Cytoplasm</location>
    </subcellularLocation>
</comment>
<dbReference type="CDD" id="cd00950">
    <property type="entry name" value="DHDPS"/>
    <property type="match status" value="1"/>
</dbReference>